<keyword evidence="5" id="KW-1185">Reference proteome</keyword>
<dbReference type="Proteomes" id="UP001166251">
    <property type="component" value="Unassembled WGS sequence"/>
</dbReference>
<dbReference type="EMBL" id="JAHZSS010000015">
    <property type="protein sequence ID" value="MBW8191854.1"/>
    <property type="molecule type" value="Genomic_DNA"/>
</dbReference>
<dbReference type="Pfam" id="PF07348">
    <property type="entry name" value="Syd"/>
    <property type="match status" value="1"/>
</dbReference>
<evidence type="ECO:0000256" key="1">
    <source>
        <dbReference type="ARBA" id="ARBA00022475"/>
    </source>
</evidence>
<proteinExistence type="predicted"/>
<accession>A0ABS7EHN7</accession>
<dbReference type="NCBIfam" id="NF003439">
    <property type="entry name" value="PRK04968.1"/>
    <property type="match status" value="1"/>
</dbReference>
<dbReference type="CDD" id="cd16323">
    <property type="entry name" value="Syd"/>
    <property type="match status" value="1"/>
</dbReference>
<keyword evidence="3" id="KW-0472">Membrane</keyword>
<dbReference type="InterPro" id="IPR009948">
    <property type="entry name" value="Syd"/>
</dbReference>
<evidence type="ECO:0000313" key="4">
    <source>
        <dbReference type="EMBL" id="MBW8191854.1"/>
    </source>
</evidence>
<organism evidence="4 5">
    <name type="scientific">Neiella holothuriorum</name>
    <dbReference type="NCBI Taxonomy" id="2870530"/>
    <lineage>
        <taxon>Bacteria</taxon>
        <taxon>Pseudomonadati</taxon>
        <taxon>Pseudomonadota</taxon>
        <taxon>Gammaproteobacteria</taxon>
        <taxon>Alteromonadales</taxon>
        <taxon>Echinimonadaceae</taxon>
        <taxon>Neiella</taxon>
    </lineage>
</organism>
<gene>
    <name evidence="4" type="primary">syd</name>
    <name evidence="4" type="ORF">K0504_12480</name>
</gene>
<evidence type="ECO:0000256" key="2">
    <source>
        <dbReference type="ARBA" id="ARBA00022519"/>
    </source>
</evidence>
<reference evidence="4" key="1">
    <citation type="submission" date="2021-07" db="EMBL/GenBank/DDBJ databases">
        <title>Neiella marina sp. nov., isolated from the intestinal content of sea cucumber Apostichopus japonicus.</title>
        <authorList>
            <person name="Bai X."/>
        </authorList>
    </citation>
    <scope>NUCLEOTIDE SEQUENCE</scope>
    <source>
        <strain evidence="4">126</strain>
    </source>
</reference>
<dbReference type="InterPro" id="IPR038228">
    <property type="entry name" value="Syd_sf"/>
</dbReference>
<protein>
    <submittedName>
        <fullName evidence="4">SecY-interacting protein</fullName>
    </submittedName>
</protein>
<sequence length="186" mass="20693">MLPSTPIANALVDLIQRYQALYLQENAKPSMVDVEEDWLSPCLPEGAEEGEQVSWQPHVRANDDQFAELESAVGVDLHPDGKAYWNSLFSAGIYIQTEIGAVELLQPWNNDDYVRFLQNLTGHLLTQQRFKLEPSIFIGVSLNSEHVVSVADDGSVVVELPGRKPNQQLAPNLAEFLQQATPVILD</sequence>
<name>A0ABS7EHN7_9GAMM</name>
<keyword evidence="2" id="KW-0997">Cell inner membrane</keyword>
<evidence type="ECO:0000313" key="5">
    <source>
        <dbReference type="Proteomes" id="UP001166251"/>
    </source>
</evidence>
<comment type="caution">
    <text evidence="4">The sequence shown here is derived from an EMBL/GenBank/DDBJ whole genome shotgun (WGS) entry which is preliminary data.</text>
</comment>
<dbReference type="RefSeq" id="WP_220104528.1">
    <property type="nucleotide sequence ID" value="NZ_JAHZSS010000015.1"/>
</dbReference>
<dbReference type="Gene3D" id="3.40.1580.20">
    <property type="entry name" value="Syd protein"/>
    <property type="match status" value="1"/>
</dbReference>
<evidence type="ECO:0000256" key="3">
    <source>
        <dbReference type="ARBA" id="ARBA00023136"/>
    </source>
</evidence>
<keyword evidence="1" id="KW-1003">Cell membrane</keyword>